<gene>
    <name evidence="2" type="ORF">CLV42_101212</name>
</gene>
<organism evidence="2 3">
    <name type="scientific">Chitinophaga ginsengisoli</name>
    <dbReference type="NCBI Taxonomy" id="363837"/>
    <lineage>
        <taxon>Bacteria</taxon>
        <taxon>Pseudomonadati</taxon>
        <taxon>Bacteroidota</taxon>
        <taxon>Chitinophagia</taxon>
        <taxon>Chitinophagales</taxon>
        <taxon>Chitinophagaceae</taxon>
        <taxon>Chitinophaga</taxon>
    </lineage>
</organism>
<evidence type="ECO:0000256" key="1">
    <source>
        <dbReference type="SAM" id="SignalP"/>
    </source>
</evidence>
<evidence type="ECO:0000313" key="3">
    <source>
        <dbReference type="Proteomes" id="UP000240978"/>
    </source>
</evidence>
<proteinExistence type="predicted"/>
<feature type="chain" id="PRO_5015124728" evidence="1">
    <location>
        <begin position="21"/>
        <end position="75"/>
    </location>
</feature>
<dbReference type="EMBL" id="PYGK01000001">
    <property type="protein sequence ID" value="PSL35452.1"/>
    <property type="molecule type" value="Genomic_DNA"/>
</dbReference>
<keyword evidence="3" id="KW-1185">Reference proteome</keyword>
<accession>A0A2P8GNB0</accession>
<comment type="caution">
    <text evidence="2">The sequence shown here is derived from an EMBL/GenBank/DDBJ whole genome shotgun (WGS) entry which is preliminary data.</text>
</comment>
<dbReference type="AlphaFoldDB" id="A0A2P8GNB0"/>
<dbReference type="Proteomes" id="UP000240978">
    <property type="component" value="Unassembled WGS sequence"/>
</dbReference>
<sequence length="75" mass="7625">MKKLILGASVVLFFSGAVFAQDKTKEASCCKKDKAKGAACCKQPSKTAALRTAAVKQAKPAQPATAATAAKPSGK</sequence>
<evidence type="ECO:0000313" key="2">
    <source>
        <dbReference type="EMBL" id="PSL35452.1"/>
    </source>
</evidence>
<protein>
    <submittedName>
        <fullName evidence="2">Uncharacterized protein</fullName>
    </submittedName>
</protein>
<feature type="signal peptide" evidence="1">
    <location>
        <begin position="1"/>
        <end position="20"/>
    </location>
</feature>
<dbReference type="RefSeq" id="WP_106600045.1">
    <property type="nucleotide sequence ID" value="NZ_PYGK01000001.1"/>
</dbReference>
<name>A0A2P8GNB0_9BACT</name>
<keyword evidence="1" id="KW-0732">Signal</keyword>
<reference evidence="2 3" key="1">
    <citation type="submission" date="2018-03" db="EMBL/GenBank/DDBJ databases">
        <title>Genomic Encyclopedia of Archaeal and Bacterial Type Strains, Phase II (KMG-II): from individual species to whole genera.</title>
        <authorList>
            <person name="Goeker M."/>
        </authorList>
    </citation>
    <scope>NUCLEOTIDE SEQUENCE [LARGE SCALE GENOMIC DNA]</scope>
    <source>
        <strain evidence="2 3">DSM 18107</strain>
    </source>
</reference>